<evidence type="ECO:0000313" key="2">
    <source>
        <dbReference type="Proteomes" id="UP000828390"/>
    </source>
</evidence>
<evidence type="ECO:0000313" key="1">
    <source>
        <dbReference type="EMBL" id="KAH3800862.1"/>
    </source>
</evidence>
<name>A0A9D4FM48_DREPO</name>
<proteinExistence type="predicted"/>
<dbReference type="Proteomes" id="UP000828390">
    <property type="component" value="Unassembled WGS sequence"/>
</dbReference>
<accession>A0A9D4FM48</accession>
<reference evidence="1" key="2">
    <citation type="submission" date="2020-11" db="EMBL/GenBank/DDBJ databases">
        <authorList>
            <person name="McCartney M.A."/>
            <person name="Auch B."/>
            <person name="Kono T."/>
            <person name="Mallez S."/>
            <person name="Becker A."/>
            <person name="Gohl D.M."/>
            <person name="Silverstein K.A.T."/>
            <person name="Koren S."/>
            <person name="Bechman K.B."/>
            <person name="Herman A."/>
            <person name="Abrahante J.E."/>
            <person name="Garbe J."/>
        </authorList>
    </citation>
    <scope>NUCLEOTIDE SEQUENCE</scope>
    <source>
        <strain evidence="1">Duluth1</strain>
        <tissue evidence="1">Whole animal</tissue>
    </source>
</reference>
<dbReference type="EMBL" id="JAIWYP010000007">
    <property type="protein sequence ID" value="KAH3800862.1"/>
    <property type="molecule type" value="Genomic_DNA"/>
</dbReference>
<dbReference type="AlphaFoldDB" id="A0A9D4FM48"/>
<protein>
    <submittedName>
        <fullName evidence="1">Uncharacterized protein</fullName>
    </submittedName>
</protein>
<keyword evidence="2" id="KW-1185">Reference proteome</keyword>
<gene>
    <name evidence="1" type="ORF">DPMN_154505</name>
</gene>
<comment type="caution">
    <text evidence="1">The sequence shown here is derived from an EMBL/GenBank/DDBJ whole genome shotgun (WGS) entry which is preliminary data.</text>
</comment>
<sequence>MITCVDVPDVASIFFHPIIPSCNRSAGNNRLTENADFPLDKIPFRFELDDIHTNFVQVS</sequence>
<organism evidence="1 2">
    <name type="scientific">Dreissena polymorpha</name>
    <name type="common">Zebra mussel</name>
    <name type="synonym">Mytilus polymorpha</name>
    <dbReference type="NCBI Taxonomy" id="45954"/>
    <lineage>
        <taxon>Eukaryota</taxon>
        <taxon>Metazoa</taxon>
        <taxon>Spiralia</taxon>
        <taxon>Lophotrochozoa</taxon>
        <taxon>Mollusca</taxon>
        <taxon>Bivalvia</taxon>
        <taxon>Autobranchia</taxon>
        <taxon>Heteroconchia</taxon>
        <taxon>Euheterodonta</taxon>
        <taxon>Imparidentia</taxon>
        <taxon>Neoheterodontei</taxon>
        <taxon>Myida</taxon>
        <taxon>Dreissenoidea</taxon>
        <taxon>Dreissenidae</taxon>
        <taxon>Dreissena</taxon>
    </lineage>
</organism>
<reference evidence="1" key="1">
    <citation type="journal article" date="2019" name="bioRxiv">
        <title>The Genome of the Zebra Mussel, Dreissena polymorpha: A Resource for Invasive Species Research.</title>
        <authorList>
            <person name="McCartney M.A."/>
            <person name="Auch B."/>
            <person name="Kono T."/>
            <person name="Mallez S."/>
            <person name="Zhang Y."/>
            <person name="Obille A."/>
            <person name="Becker A."/>
            <person name="Abrahante J.E."/>
            <person name="Garbe J."/>
            <person name="Badalamenti J.P."/>
            <person name="Herman A."/>
            <person name="Mangelson H."/>
            <person name="Liachko I."/>
            <person name="Sullivan S."/>
            <person name="Sone E.D."/>
            <person name="Koren S."/>
            <person name="Silverstein K.A.T."/>
            <person name="Beckman K.B."/>
            <person name="Gohl D.M."/>
        </authorList>
    </citation>
    <scope>NUCLEOTIDE SEQUENCE</scope>
    <source>
        <strain evidence="1">Duluth1</strain>
        <tissue evidence="1">Whole animal</tissue>
    </source>
</reference>